<sequence>MDTNSIRICVRCRPWHPEKELPFVAQHVDQPFFQGNDAAFSSPRKPIPQGSIREVVEVMDNRQLDFDKPEQGALARRGQPGAKRYKDKRYIFDQVFGMNATQEEVFEHTVKPLLPGVLDGLNATAFAYGATGCGKTHTISGDEKNPGVIVRTIEELFALKADIEDDITMQLSMVEIYNEEIRDLLSPNYPNGPLGGLKMLEKDGRMTIQNVTYKELETVENVMELVMLGNNRRSTSFTHSNSQSSRSHAVLQINIGRHTKEHNVDHEGGTVAKQSFLATLSIIDLAGSERAAATQNHGTRMKEGAKINQSLLALSNCIHALCAASKKGAATLPNHIPYRNSKLTRMLKYSLGGNCRTVMIVCVSPSSKDIEDTHNTLTWANRAKEVKTTVSRNTAGQPVTARQYLITIDQQNQRIQLLQAQLDRLSNPGPDQVQRQTFSKVKADAAAKEAINVLAAGKTQMSSVLPIISHGARQRALWDIAEMQIAAYQRELEEVKRNKAGRSEEEVAHATEVLESLIRRQQVEYVQNAAVSGAIQQEVNATEGLNRMFKTDNERTFGDAIEKNELVKFRTGVAAHRAEMEKTIAAARESGYREAASSQADTLARILALTHLLTTSVQNEVDMISGIAQTVSGAEELISVASRLTSLNTDTRSQLASLLGRSSTAPLPPLPVAPRHEASTSLAQLVMMSPARRPAVAPSRALGAPVRPTPTKSAAAFHALPAARRILAAAQPPGSPKRAVRASTASPLRSALRRQHGVGLKNRSKTPKKTARWKDEAGKGQLDDRSTAPEPLVFSSPSEAGGAEQGNSDEWEEEESESSMMRPKIKAIALPKSVSMIPRASPPNKSAHVFGAPNVAIPSSTNSTSGSAAPSAPPAAAPAIPEWKRNRMLLGKSAGTRLSPLGEERESSSSPDNSATNIGIGMPSRLGRSALSERNDNATASPSGSVNEASSNPSAAAPSTSFFAHLARPTASSRAKVDSSAISKLGAPSRRVSSVGPQRNRRISSSGTALAAPYGPSAKLRKSRGSMLPGQTSMIGDASMANTSIDGLPMPTKGSMSFSMSSGPSVNPLGPPARALNSSIMGGSGISPRSGIARRSSYMPPPLTVGGPSSLSTLGGPSAGLPREGGMRGPRASMSMAALPRMSLAGSGLGSRASISNLRPPPQVPGVAVGGGADSSTLKPWR</sequence>
<dbReference type="GO" id="GO:0007018">
    <property type="term" value="P:microtubule-based movement"/>
    <property type="evidence" value="ECO:0007669"/>
    <property type="project" value="InterPro"/>
</dbReference>
<dbReference type="GO" id="GO:0005524">
    <property type="term" value="F:ATP binding"/>
    <property type="evidence" value="ECO:0007669"/>
    <property type="project" value="UniProtKB-UniRule"/>
</dbReference>
<dbReference type="InterPro" id="IPR019821">
    <property type="entry name" value="Kinesin_motor_CS"/>
</dbReference>
<organism evidence="10 11">
    <name type="scientific">Papiliotrema laurentii</name>
    <name type="common">Cryptococcus laurentii</name>
    <dbReference type="NCBI Taxonomy" id="5418"/>
    <lineage>
        <taxon>Eukaryota</taxon>
        <taxon>Fungi</taxon>
        <taxon>Dikarya</taxon>
        <taxon>Basidiomycota</taxon>
        <taxon>Agaricomycotina</taxon>
        <taxon>Tremellomycetes</taxon>
        <taxon>Tremellales</taxon>
        <taxon>Rhynchogastremaceae</taxon>
        <taxon>Papiliotrema</taxon>
    </lineage>
</organism>
<keyword evidence="11" id="KW-1185">Reference proteome</keyword>
<evidence type="ECO:0000259" key="9">
    <source>
        <dbReference type="PROSITE" id="PS50067"/>
    </source>
</evidence>
<dbReference type="SMART" id="SM00129">
    <property type="entry name" value="KISc"/>
    <property type="match status" value="1"/>
</dbReference>
<feature type="domain" description="Kinesin motor" evidence="9">
    <location>
        <begin position="5"/>
        <end position="386"/>
    </location>
</feature>
<feature type="compositionally biased region" description="Polar residues" evidence="8">
    <location>
        <begin position="991"/>
        <end position="1008"/>
    </location>
</feature>
<protein>
    <submittedName>
        <fullName evidence="10">P-loop containing nucleoside triphosphate hydrolase protein</fullName>
    </submittedName>
</protein>
<name>A0AAD9CY21_PAPLA</name>
<reference evidence="10" key="1">
    <citation type="submission" date="2023-02" db="EMBL/GenBank/DDBJ databases">
        <title>Identification and recombinant expression of a fungal hydrolase from Papiliotrema laurentii that hydrolyzes apple cutin and clears colloidal polyester polyurethane.</title>
        <authorList>
            <consortium name="DOE Joint Genome Institute"/>
            <person name="Roman V.A."/>
            <person name="Bojanowski C."/>
            <person name="Crable B.R."/>
            <person name="Wagner D.N."/>
            <person name="Hung C.S."/>
            <person name="Nadeau L.J."/>
            <person name="Schratz L."/>
            <person name="Haridas S."/>
            <person name="Pangilinan J."/>
            <person name="Lipzen A."/>
            <person name="Na H."/>
            <person name="Yan M."/>
            <person name="Ng V."/>
            <person name="Grigoriev I.V."/>
            <person name="Spatafora J.W."/>
            <person name="Barlow D."/>
            <person name="Biffinger J."/>
            <person name="Kelley-Loughnane N."/>
            <person name="Varaljay V.A."/>
            <person name="Crookes-Goodson W.J."/>
        </authorList>
    </citation>
    <scope>NUCLEOTIDE SEQUENCE</scope>
    <source>
        <strain evidence="10">5307AH</strain>
    </source>
</reference>
<evidence type="ECO:0000256" key="2">
    <source>
        <dbReference type="ARBA" id="ARBA00022741"/>
    </source>
</evidence>
<feature type="compositionally biased region" description="Basic and acidic residues" evidence="8">
    <location>
        <begin position="772"/>
        <end position="787"/>
    </location>
</feature>
<dbReference type="InterPro" id="IPR036961">
    <property type="entry name" value="Kinesin_motor_dom_sf"/>
</dbReference>
<feature type="compositionally biased region" description="Low complexity" evidence="8">
    <location>
        <begin position="856"/>
        <end position="870"/>
    </location>
</feature>
<feature type="compositionally biased region" description="Polar residues" evidence="8">
    <location>
        <begin position="1029"/>
        <end position="1045"/>
    </location>
</feature>
<keyword evidence="4 7" id="KW-0175">Coiled coil</keyword>
<feature type="compositionally biased region" description="Polar residues" evidence="8">
    <location>
        <begin position="937"/>
        <end position="948"/>
    </location>
</feature>
<keyword evidence="1" id="KW-0493">Microtubule</keyword>
<evidence type="ECO:0000256" key="5">
    <source>
        <dbReference type="ARBA" id="ARBA00023175"/>
    </source>
</evidence>
<evidence type="ECO:0000256" key="7">
    <source>
        <dbReference type="SAM" id="Coils"/>
    </source>
</evidence>
<dbReference type="GO" id="GO:0005874">
    <property type="term" value="C:microtubule"/>
    <property type="evidence" value="ECO:0007669"/>
    <property type="project" value="UniProtKB-KW"/>
</dbReference>
<feature type="binding site" evidence="6">
    <location>
        <begin position="129"/>
        <end position="136"/>
    </location>
    <ligand>
        <name>ATP</name>
        <dbReference type="ChEBI" id="CHEBI:30616"/>
    </ligand>
</feature>
<dbReference type="PROSITE" id="PS50067">
    <property type="entry name" value="KINESIN_MOTOR_2"/>
    <property type="match status" value="1"/>
</dbReference>
<feature type="compositionally biased region" description="Low complexity" evidence="8">
    <location>
        <begin position="949"/>
        <end position="964"/>
    </location>
</feature>
<evidence type="ECO:0000313" key="11">
    <source>
        <dbReference type="Proteomes" id="UP001182556"/>
    </source>
</evidence>
<dbReference type="Pfam" id="PF00225">
    <property type="entry name" value="Kinesin"/>
    <property type="match status" value="1"/>
</dbReference>
<feature type="compositionally biased region" description="Acidic residues" evidence="8">
    <location>
        <begin position="807"/>
        <end position="817"/>
    </location>
</feature>
<dbReference type="EMBL" id="JAODAN010000005">
    <property type="protein sequence ID" value="KAK1924196.1"/>
    <property type="molecule type" value="Genomic_DNA"/>
</dbReference>
<evidence type="ECO:0000256" key="4">
    <source>
        <dbReference type="ARBA" id="ARBA00023054"/>
    </source>
</evidence>
<feature type="compositionally biased region" description="Basic residues" evidence="8">
    <location>
        <begin position="751"/>
        <end position="771"/>
    </location>
</feature>
<feature type="region of interest" description="Disordered" evidence="8">
    <location>
        <begin position="729"/>
        <end position="1067"/>
    </location>
</feature>
<dbReference type="GO" id="GO:0003777">
    <property type="term" value="F:microtubule motor activity"/>
    <property type="evidence" value="ECO:0007669"/>
    <property type="project" value="InterPro"/>
</dbReference>
<feature type="compositionally biased region" description="Low complexity" evidence="8">
    <location>
        <begin position="1106"/>
        <end position="1122"/>
    </location>
</feature>
<comment type="similarity">
    <text evidence="6">Belongs to the TRAFAC class myosin-kinesin ATPase superfamily. Kinesin family.</text>
</comment>
<accession>A0AAD9CY21</accession>
<keyword evidence="3 6" id="KW-0067">ATP-binding</keyword>
<dbReference type="InterPro" id="IPR027417">
    <property type="entry name" value="P-loop_NTPase"/>
</dbReference>
<evidence type="ECO:0000256" key="3">
    <source>
        <dbReference type="ARBA" id="ARBA00022840"/>
    </source>
</evidence>
<proteinExistence type="inferred from homology"/>
<comment type="caution">
    <text evidence="10">The sequence shown here is derived from an EMBL/GenBank/DDBJ whole genome shotgun (WGS) entry which is preliminary data.</text>
</comment>
<gene>
    <name evidence="10" type="ORF">DB88DRAFT_489405</name>
</gene>
<feature type="compositionally biased region" description="Low complexity" evidence="8">
    <location>
        <begin position="1054"/>
        <end position="1065"/>
    </location>
</feature>
<feature type="compositionally biased region" description="Polar residues" evidence="8">
    <location>
        <begin position="908"/>
        <end position="917"/>
    </location>
</feature>
<dbReference type="InterPro" id="IPR001752">
    <property type="entry name" value="Kinesin_motor_dom"/>
</dbReference>
<dbReference type="PROSITE" id="PS00411">
    <property type="entry name" value="KINESIN_MOTOR_1"/>
    <property type="match status" value="1"/>
</dbReference>
<feature type="compositionally biased region" description="Low complexity" evidence="8">
    <location>
        <begin position="1143"/>
        <end position="1156"/>
    </location>
</feature>
<dbReference type="SUPFAM" id="SSF52540">
    <property type="entry name" value="P-loop containing nucleoside triphosphate hydrolases"/>
    <property type="match status" value="1"/>
</dbReference>
<dbReference type="AlphaFoldDB" id="A0AAD9CY21"/>
<keyword evidence="5 6" id="KW-0505">Motor protein</keyword>
<keyword evidence="2 6" id="KW-0547">Nucleotide-binding</keyword>
<feature type="region of interest" description="Disordered" evidence="8">
    <location>
        <begin position="1081"/>
        <end position="1182"/>
    </location>
</feature>
<evidence type="ECO:0000256" key="8">
    <source>
        <dbReference type="SAM" id="MobiDB-lite"/>
    </source>
</evidence>
<dbReference type="InterPro" id="IPR027640">
    <property type="entry name" value="Kinesin-like_fam"/>
</dbReference>
<evidence type="ECO:0000256" key="1">
    <source>
        <dbReference type="ARBA" id="ARBA00022701"/>
    </source>
</evidence>
<evidence type="ECO:0000256" key="6">
    <source>
        <dbReference type="PROSITE-ProRule" id="PRU00283"/>
    </source>
</evidence>
<dbReference type="GO" id="GO:0008017">
    <property type="term" value="F:microtubule binding"/>
    <property type="evidence" value="ECO:0007669"/>
    <property type="project" value="InterPro"/>
</dbReference>
<dbReference type="GO" id="GO:0016787">
    <property type="term" value="F:hydrolase activity"/>
    <property type="evidence" value="ECO:0007669"/>
    <property type="project" value="UniProtKB-KW"/>
</dbReference>
<keyword evidence="10" id="KW-0378">Hydrolase</keyword>
<dbReference type="PANTHER" id="PTHR47968:SF13">
    <property type="entry name" value="KINESIN-LIKE PROTEIN KIF19 ISOFORM X1"/>
    <property type="match status" value="1"/>
</dbReference>
<dbReference type="PANTHER" id="PTHR47968">
    <property type="entry name" value="CENTROMERE PROTEIN E"/>
    <property type="match status" value="1"/>
</dbReference>
<dbReference type="PRINTS" id="PR00380">
    <property type="entry name" value="KINESINHEAVY"/>
</dbReference>
<evidence type="ECO:0000313" key="10">
    <source>
        <dbReference type="EMBL" id="KAK1924196.1"/>
    </source>
</evidence>
<dbReference type="Gene3D" id="3.40.850.10">
    <property type="entry name" value="Kinesin motor domain"/>
    <property type="match status" value="1"/>
</dbReference>
<dbReference type="Proteomes" id="UP001182556">
    <property type="component" value="Unassembled WGS sequence"/>
</dbReference>
<feature type="coiled-coil region" evidence="7">
    <location>
        <begin position="478"/>
        <end position="505"/>
    </location>
</feature>